<accession>A0ABQ6CUC2</accession>
<gene>
    <name evidence="3" type="ORF">GCM10007874_53370</name>
</gene>
<evidence type="ECO:0000313" key="4">
    <source>
        <dbReference type="Proteomes" id="UP001156882"/>
    </source>
</evidence>
<keyword evidence="4" id="KW-1185">Reference proteome</keyword>
<name>A0ABQ6CUC2_9HYPH</name>
<feature type="domain" description="YCII-related" evidence="2">
    <location>
        <begin position="4"/>
        <end position="92"/>
    </location>
</feature>
<dbReference type="Proteomes" id="UP001156882">
    <property type="component" value="Unassembled WGS sequence"/>
</dbReference>
<reference evidence="4" key="1">
    <citation type="journal article" date="2019" name="Int. J. Syst. Evol. Microbiol.">
        <title>The Global Catalogue of Microorganisms (GCM) 10K type strain sequencing project: providing services to taxonomists for standard genome sequencing and annotation.</title>
        <authorList>
            <consortium name="The Broad Institute Genomics Platform"/>
            <consortium name="The Broad Institute Genome Sequencing Center for Infectious Disease"/>
            <person name="Wu L."/>
            <person name="Ma J."/>
        </authorList>
    </citation>
    <scope>NUCLEOTIDE SEQUENCE [LARGE SCALE GENOMIC DNA]</scope>
    <source>
        <strain evidence="4">NBRC 101365</strain>
    </source>
</reference>
<dbReference type="InterPro" id="IPR011008">
    <property type="entry name" value="Dimeric_a/b-barrel"/>
</dbReference>
<evidence type="ECO:0000256" key="1">
    <source>
        <dbReference type="ARBA" id="ARBA00007689"/>
    </source>
</evidence>
<dbReference type="EMBL" id="BSPC01000059">
    <property type="protein sequence ID" value="GLS22319.1"/>
    <property type="molecule type" value="Genomic_DNA"/>
</dbReference>
<dbReference type="InterPro" id="IPR005545">
    <property type="entry name" value="YCII"/>
</dbReference>
<dbReference type="RefSeq" id="WP_284315288.1">
    <property type="nucleotide sequence ID" value="NZ_BSPC01000059.1"/>
</dbReference>
<protein>
    <recommendedName>
        <fullName evidence="2">YCII-related domain-containing protein</fullName>
    </recommendedName>
</protein>
<proteinExistence type="inferred from homology"/>
<evidence type="ECO:0000259" key="2">
    <source>
        <dbReference type="Pfam" id="PF03795"/>
    </source>
</evidence>
<dbReference type="SUPFAM" id="SSF54909">
    <property type="entry name" value="Dimeric alpha+beta barrel"/>
    <property type="match status" value="1"/>
</dbReference>
<organism evidence="3 4">
    <name type="scientific">Labrys miyagiensis</name>
    <dbReference type="NCBI Taxonomy" id="346912"/>
    <lineage>
        <taxon>Bacteria</taxon>
        <taxon>Pseudomonadati</taxon>
        <taxon>Pseudomonadota</taxon>
        <taxon>Alphaproteobacteria</taxon>
        <taxon>Hyphomicrobiales</taxon>
        <taxon>Xanthobacteraceae</taxon>
        <taxon>Labrys</taxon>
    </lineage>
</organism>
<evidence type="ECO:0000313" key="3">
    <source>
        <dbReference type="EMBL" id="GLS22319.1"/>
    </source>
</evidence>
<comment type="similarity">
    <text evidence="1">Belongs to the YciI family.</text>
</comment>
<comment type="caution">
    <text evidence="3">The sequence shown here is derived from an EMBL/GenBank/DDBJ whole genome shotgun (WGS) entry which is preliminary data.</text>
</comment>
<dbReference type="Gene3D" id="3.30.70.1060">
    <property type="entry name" value="Dimeric alpha+beta barrel"/>
    <property type="match status" value="1"/>
</dbReference>
<dbReference type="Pfam" id="PF03795">
    <property type="entry name" value="YCII"/>
    <property type="match status" value="1"/>
</dbReference>
<sequence>MPFFVCRLIAPRPTFAFDMTEAEREMMGRHGAYLRQWAEEGSVILFGPVGDPKGPWGLAIFEAADEAKVREILDGDPVLSSGAGFSHEILPMMQAVSGRRLLHANP</sequence>